<dbReference type="GO" id="GO:0008745">
    <property type="term" value="F:N-acetylmuramoyl-L-alanine amidase activity"/>
    <property type="evidence" value="ECO:0007669"/>
    <property type="project" value="InterPro"/>
</dbReference>
<feature type="region of interest" description="Disordered" evidence="2">
    <location>
        <begin position="308"/>
        <end position="329"/>
    </location>
</feature>
<dbReference type="InterPro" id="IPR006619">
    <property type="entry name" value="PGRP_domain_met/bac"/>
</dbReference>
<dbReference type="InterPro" id="IPR036505">
    <property type="entry name" value="Amidase/PGRP_sf"/>
</dbReference>
<gene>
    <name evidence="4" type="ORF">GX50_02208</name>
</gene>
<dbReference type="NCBIfam" id="NF038080">
    <property type="entry name" value="PG_bind_siph"/>
    <property type="match status" value="1"/>
</dbReference>
<dbReference type="InterPro" id="IPR015510">
    <property type="entry name" value="PGRP"/>
</dbReference>
<evidence type="ECO:0000313" key="4">
    <source>
        <dbReference type="EMBL" id="PGH34969.1"/>
    </source>
</evidence>
<dbReference type="GO" id="GO:0008270">
    <property type="term" value="F:zinc ion binding"/>
    <property type="evidence" value="ECO:0007669"/>
    <property type="project" value="InterPro"/>
</dbReference>
<dbReference type="InterPro" id="IPR047763">
    <property type="entry name" value="PG_bind_dom_phiBT1-type"/>
</dbReference>
<dbReference type="SUPFAM" id="SSF55846">
    <property type="entry name" value="N-acetylmuramoyl-L-alanine amidase-like"/>
    <property type="match status" value="1"/>
</dbReference>
<comment type="caution">
    <text evidence="4">The sequence shown here is derived from an EMBL/GenBank/DDBJ whole genome shotgun (WGS) entry which is preliminary data.</text>
</comment>
<dbReference type="AlphaFoldDB" id="A0A2B7ZP57"/>
<proteinExistence type="inferred from homology"/>
<dbReference type="PANTHER" id="PTHR11022">
    <property type="entry name" value="PEPTIDOGLYCAN RECOGNITION PROTEIN"/>
    <property type="match status" value="1"/>
</dbReference>
<evidence type="ECO:0000259" key="3">
    <source>
        <dbReference type="SMART" id="SM00701"/>
    </source>
</evidence>
<dbReference type="InterPro" id="IPR002502">
    <property type="entry name" value="Amidase_domain"/>
</dbReference>
<feature type="region of interest" description="Disordered" evidence="2">
    <location>
        <begin position="214"/>
        <end position="249"/>
    </location>
</feature>
<accession>A0A2B7ZP57</accession>
<dbReference type="SMART" id="SM00701">
    <property type="entry name" value="PGRP"/>
    <property type="match status" value="1"/>
</dbReference>
<protein>
    <recommendedName>
        <fullName evidence="3">Peptidoglycan recognition protein family domain-containing protein</fullName>
    </recommendedName>
</protein>
<organism evidence="4 5">
    <name type="scientific">[Emmonsia] crescens</name>
    <dbReference type="NCBI Taxonomy" id="73230"/>
    <lineage>
        <taxon>Eukaryota</taxon>
        <taxon>Fungi</taxon>
        <taxon>Dikarya</taxon>
        <taxon>Ascomycota</taxon>
        <taxon>Pezizomycotina</taxon>
        <taxon>Eurotiomycetes</taxon>
        <taxon>Eurotiomycetidae</taxon>
        <taxon>Onygenales</taxon>
        <taxon>Ajellomycetaceae</taxon>
        <taxon>Emergomyces</taxon>
    </lineage>
</organism>
<dbReference type="VEuPathDB" id="FungiDB:EMCG_02045"/>
<dbReference type="Gene3D" id="3.40.80.10">
    <property type="entry name" value="Peptidoglycan recognition protein-like"/>
    <property type="match status" value="1"/>
</dbReference>
<dbReference type="Proteomes" id="UP000226031">
    <property type="component" value="Unassembled WGS sequence"/>
</dbReference>
<evidence type="ECO:0000256" key="2">
    <source>
        <dbReference type="SAM" id="MobiDB-lite"/>
    </source>
</evidence>
<dbReference type="EMBL" id="PDND01000030">
    <property type="protein sequence ID" value="PGH34969.1"/>
    <property type="molecule type" value="Genomic_DNA"/>
</dbReference>
<sequence>MGLESALPGPRQGIWGAVFGQRSSNKKLLMLIRFAVFALIICYHQSIIQPVQAIKFVSRKQWGARSAKSSMTPVGKPRGVKIHYTGGYMPKGGHSACAGKLKGIQSQHLNHPTEGYSDIAYTLAVCQHGYVFEARGAKWRTGANGSGQLNRDHQSVLGLIGSAGDTQPSSQMISGIKDAVTYLRQKGCGKEVKGHRDGYSTACPGGPLYKLLKDGKLNPSGGGGGGKKPKPKPKPKNPKKPGKSKPVSKAVKFPGAAWFHRKPKSSIVTAMGKRLVAVGCSAYKQGPGAQWTDADRASYKKWQQKLGYSGKDADGWPGKTSWDKLKVRK</sequence>
<evidence type="ECO:0000256" key="1">
    <source>
        <dbReference type="ARBA" id="ARBA00007553"/>
    </source>
</evidence>
<keyword evidence="5" id="KW-1185">Reference proteome</keyword>
<evidence type="ECO:0000313" key="5">
    <source>
        <dbReference type="Proteomes" id="UP000226031"/>
    </source>
</evidence>
<dbReference type="GO" id="GO:0009253">
    <property type="term" value="P:peptidoglycan catabolic process"/>
    <property type="evidence" value="ECO:0007669"/>
    <property type="project" value="InterPro"/>
</dbReference>
<feature type="compositionally biased region" description="Basic residues" evidence="2">
    <location>
        <begin position="227"/>
        <end position="243"/>
    </location>
</feature>
<feature type="domain" description="Peptidoglycan recognition protein family" evidence="3">
    <location>
        <begin position="54"/>
        <end position="199"/>
    </location>
</feature>
<dbReference type="CDD" id="cd06583">
    <property type="entry name" value="PGRP"/>
    <property type="match status" value="1"/>
</dbReference>
<comment type="similarity">
    <text evidence="1">Belongs to the N-acetylmuramoyl-L-alanine amidase 2 family.</text>
</comment>
<name>A0A2B7ZP57_9EURO</name>
<dbReference type="PANTHER" id="PTHR11022:SF41">
    <property type="entry name" value="PEPTIDOGLYCAN-RECOGNITION PROTEIN LC-RELATED"/>
    <property type="match status" value="1"/>
</dbReference>
<dbReference type="STRING" id="73230.A0A2B7ZP57"/>
<reference evidence="4 5" key="1">
    <citation type="submission" date="2017-10" db="EMBL/GenBank/DDBJ databases">
        <title>Comparative genomics in systemic dimorphic fungi from Ajellomycetaceae.</title>
        <authorList>
            <person name="Munoz J.F."/>
            <person name="Mcewen J.G."/>
            <person name="Clay O.K."/>
            <person name="Cuomo C.A."/>
        </authorList>
    </citation>
    <scope>NUCLEOTIDE SEQUENCE [LARGE SCALE GENOMIC DNA]</scope>
    <source>
        <strain evidence="4 5">UAMH4076</strain>
    </source>
</reference>